<dbReference type="AlphaFoldDB" id="A0A7Y0PP62"/>
<evidence type="ECO:0000313" key="4">
    <source>
        <dbReference type="Proteomes" id="UP000588491"/>
    </source>
</evidence>
<dbReference type="InterPro" id="IPR001296">
    <property type="entry name" value="Glyco_trans_1"/>
</dbReference>
<keyword evidence="1 3" id="KW-0808">Transferase</keyword>
<keyword evidence="4" id="KW-1185">Reference proteome</keyword>
<dbReference type="Pfam" id="PF00534">
    <property type="entry name" value="Glycos_transf_1"/>
    <property type="match status" value="1"/>
</dbReference>
<dbReference type="PANTHER" id="PTHR46401:SF2">
    <property type="entry name" value="GLYCOSYLTRANSFERASE WBBK-RELATED"/>
    <property type="match status" value="1"/>
</dbReference>
<dbReference type="GO" id="GO:0016757">
    <property type="term" value="F:glycosyltransferase activity"/>
    <property type="evidence" value="ECO:0007669"/>
    <property type="project" value="InterPro"/>
</dbReference>
<proteinExistence type="predicted"/>
<evidence type="ECO:0000259" key="2">
    <source>
        <dbReference type="Pfam" id="PF00534"/>
    </source>
</evidence>
<accession>A0A7Y0PP62</accession>
<protein>
    <submittedName>
        <fullName evidence="3">Glycosyltransferase family 4 protein</fullName>
    </submittedName>
</protein>
<dbReference type="Gene3D" id="3.40.50.2000">
    <property type="entry name" value="Glycogen Phosphorylase B"/>
    <property type="match status" value="2"/>
</dbReference>
<dbReference type="SUPFAM" id="SSF53756">
    <property type="entry name" value="UDP-Glycosyltransferase/glycogen phosphorylase"/>
    <property type="match status" value="1"/>
</dbReference>
<dbReference type="EMBL" id="JABBPK010000001">
    <property type="protein sequence ID" value="NMO79580.1"/>
    <property type="molecule type" value="Genomic_DNA"/>
</dbReference>
<sequence length="360" mass="41204">MKQIYINGRFLTQTTTGVQRVAEEIVKRLDELITNKVINDHYFTILTPKDKIKDLKLKNINVKSVGYLKGHAWEQLELPCYSKREILVNFCNTAPVYKKNQIIYVHDAAILDAPEGFTPKFIKFYNILFQSFAKRAKKIITVSNFSKNRLEHYFPNMKGKVSVSYLGTEHISKIKSIENDFLKNNNLVSNEYYLAVSSANPNKNFQVIIDMLSIIDKPIEKFVIVGGKSSKVFKDDGANQSQYVTKLGYVSDEELITLYKNAKVFLFPSKYEGFGLPPLEAMSLGTPVIAANSASIPEILKNNALFFQYNDPKELLQKIRSLSENEILVEELSLKGLEYAQQFSWNLTAKHLYNIIKEIK</sequence>
<comment type="caution">
    <text evidence="3">The sequence shown here is derived from an EMBL/GenBank/DDBJ whole genome shotgun (WGS) entry which is preliminary data.</text>
</comment>
<name>A0A7Y0PP62_9BACI</name>
<organism evidence="3 4">
    <name type="scientific">Niallia alba</name>
    <dbReference type="NCBI Taxonomy" id="2729105"/>
    <lineage>
        <taxon>Bacteria</taxon>
        <taxon>Bacillati</taxon>
        <taxon>Bacillota</taxon>
        <taxon>Bacilli</taxon>
        <taxon>Bacillales</taxon>
        <taxon>Bacillaceae</taxon>
        <taxon>Niallia</taxon>
    </lineage>
</organism>
<dbReference type="CDD" id="cd03809">
    <property type="entry name" value="GT4_MtfB-like"/>
    <property type="match status" value="1"/>
</dbReference>
<reference evidence="3 4" key="1">
    <citation type="submission" date="2020-04" db="EMBL/GenBank/DDBJ databases">
        <title>Bacillus sp. UniB3 isolated from commercial digestive syrup.</title>
        <authorList>
            <person name="Thorat V."/>
            <person name="Kirdat K."/>
            <person name="Tiwarekar B."/>
            <person name="Yadav A."/>
        </authorList>
    </citation>
    <scope>NUCLEOTIDE SEQUENCE [LARGE SCALE GENOMIC DNA]</scope>
    <source>
        <strain evidence="3 4">UniB3</strain>
    </source>
</reference>
<evidence type="ECO:0000313" key="3">
    <source>
        <dbReference type="EMBL" id="NMO79580.1"/>
    </source>
</evidence>
<feature type="domain" description="Glycosyl transferase family 1" evidence="2">
    <location>
        <begin position="183"/>
        <end position="333"/>
    </location>
</feature>
<evidence type="ECO:0000256" key="1">
    <source>
        <dbReference type="ARBA" id="ARBA00022679"/>
    </source>
</evidence>
<dbReference type="RefSeq" id="WP_169189331.1">
    <property type="nucleotide sequence ID" value="NZ_JABBPK010000001.1"/>
</dbReference>
<dbReference type="PANTHER" id="PTHR46401">
    <property type="entry name" value="GLYCOSYLTRANSFERASE WBBK-RELATED"/>
    <property type="match status" value="1"/>
</dbReference>
<dbReference type="Proteomes" id="UP000588491">
    <property type="component" value="Unassembled WGS sequence"/>
</dbReference>
<gene>
    <name evidence="3" type="ORF">HHU08_21865</name>
</gene>